<accession>A0A370BDR1</accession>
<organism evidence="2 3">
    <name type="scientific">Streptomyces corynorhini</name>
    <dbReference type="NCBI Taxonomy" id="2282652"/>
    <lineage>
        <taxon>Bacteria</taxon>
        <taxon>Bacillati</taxon>
        <taxon>Actinomycetota</taxon>
        <taxon>Actinomycetes</taxon>
        <taxon>Kitasatosporales</taxon>
        <taxon>Streptomycetaceae</taxon>
        <taxon>Streptomyces</taxon>
    </lineage>
</organism>
<name>A0A370BDR1_9ACTN</name>
<dbReference type="AlphaFoldDB" id="A0A370BDR1"/>
<reference evidence="2 3" key="1">
    <citation type="submission" date="2018-07" db="EMBL/GenBank/DDBJ databases">
        <title>Streptomyces species from bats.</title>
        <authorList>
            <person name="Dunlap C."/>
        </authorList>
    </citation>
    <scope>NUCLEOTIDE SEQUENCE [LARGE SCALE GENOMIC DNA]</scope>
    <source>
        <strain evidence="2 3">AC230</strain>
    </source>
</reference>
<proteinExistence type="predicted"/>
<keyword evidence="3" id="KW-1185">Reference proteome</keyword>
<dbReference type="Proteomes" id="UP000253741">
    <property type="component" value="Unassembled WGS sequence"/>
</dbReference>
<evidence type="ECO:0000313" key="3">
    <source>
        <dbReference type="Proteomes" id="UP000253741"/>
    </source>
</evidence>
<comment type="caution">
    <text evidence="2">The sequence shown here is derived from an EMBL/GenBank/DDBJ whole genome shotgun (WGS) entry which is preliminary data.</text>
</comment>
<dbReference type="EMBL" id="QQNA01000006">
    <property type="protein sequence ID" value="RDG39907.1"/>
    <property type="molecule type" value="Genomic_DNA"/>
</dbReference>
<sequence length="79" mass="8679">MPLAYPQVSDDLVGARIGRSCQASAGDDDLRPQSPAREPAPRQERPRAPGRPWVRAVIVLTVKLFGETLESPRTSAVWQ</sequence>
<gene>
    <name evidence="2" type="ORF">DVH02_01405</name>
</gene>
<protein>
    <submittedName>
        <fullName evidence="2">Uncharacterized protein</fullName>
    </submittedName>
</protein>
<evidence type="ECO:0000313" key="2">
    <source>
        <dbReference type="EMBL" id="RDG39907.1"/>
    </source>
</evidence>
<evidence type="ECO:0000256" key="1">
    <source>
        <dbReference type="SAM" id="MobiDB-lite"/>
    </source>
</evidence>
<feature type="region of interest" description="Disordered" evidence="1">
    <location>
        <begin position="22"/>
        <end position="50"/>
    </location>
</feature>